<dbReference type="EMBL" id="JAPMLT010000002">
    <property type="protein sequence ID" value="MCX7569687.1"/>
    <property type="molecule type" value="Genomic_DNA"/>
</dbReference>
<organism evidence="7 8">
    <name type="scientific">Tumebacillus lacus</name>
    <dbReference type="NCBI Taxonomy" id="2995335"/>
    <lineage>
        <taxon>Bacteria</taxon>
        <taxon>Bacillati</taxon>
        <taxon>Bacillota</taxon>
        <taxon>Bacilli</taxon>
        <taxon>Bacillales</taxon>
        <taxon>Alicyclobacillaceae</taxon>
        <taxon>Tumebacillus</taxon>
    </lineage>
</organism>
<evidence type="ECO:0000256" key="4">
    <source>
        <dbReference type="ARBA" id="ARBA00022989"/>
    </source>
</evidence>
<evidence type="ECO:0000313" key="7">
    <source>
        <dbReference type="EMBL" id="MCX7569687.1"/>
    </source>
</evidence>
<dbReference type="SUPFAM" id="SSF103481">
    <property type="entry name" value="Multidrug resistance efflux transporter EmrE"/>
    <property type="match status" value="1"/>
</dbReference>
<evidence type="ECO:0000313" key="8">
    <source>
        <dbReference type="Proteomes" id="UP001208017"/>
    </source>
</evidence>
<comment type="caution">
    <text evidence="7">The sequence shown here is derived from an EMBL/GenBank/DDBJ whole genome shotgun (WGS) entry which is preliminary data.</text>
</comment>
<sequence length="119" mass="12697">MKEIMLILVSILFGAVGQLLMKFGTNRVGAAEGDGVATLLLKYFTNLPILAGLSFYALSAVIWIFAISKVELSFAYPMVALSYVLVVTVSYFLFGESVGALRIAGLITIIAGVLMIAKS</sequence>
<evidence type="ECO:0000256" key="2">
    <source>
        <dbReference type="ARBA" id="ARBA00022475"/>
    </source>
</evidence>
<evidence type="ECO:0000256" key="1">
    <source>
        <dbReference type="ARBA" id="ARBA00004651"/>
    </source>
</evidence>
<keyword evidence="3 6" id="KW-0812">Transmembrane</keyword>
<dbReference type="Proteomes" id="UP001208017">
    <property type="component" value="Unassembled WGS sequence"/>
</dbReference>
<dbReference type="Gene3D" id="1.10.3730.20">
    <property type="match status" value="1"/>
</dbReference>
<dbReference type="InterPro" id="IPR037185">
    <property type="entry name" value="EmrE-like"/>
</dbReference>
<evidence type="ECO:0000256" key="3">
    <source>
        <dbReference type="ARBA" id="ARBA00022692"/>
    </source>
</evidence>
<proteinExistence type="predicted"/>
<evidence type="ECO:0000256" key="6">
    <source>
        <dbReference type="SAM" id="Phobius"/>
    </source>
</evidence>
<feature type="transmembrane region" description="Helical" evidence="6">
    <location>
        <begin position="100"/>
        <end position="117"/>
    </location>
</feature>
<feature type="transmembrane region" description="Helical" evidence="6">
    <location>
        <begin position="49"/>
        <end position="67"/>
    </location>
</feature>
<protein>
    <recommendedName>
        <fullName evidence="9">Transporter</fullName>
    </recommendedName>
</protein>
<reference evidence="7 8" key="1">
    <citation type="submission" date="2022-11" db="EMBL/GenBank/DDBJ databases">
        <title>Study of microbial diversity in lake waters.</title>
        <authorList>
            <person name="Zhang J."/>
        </authorList>
    </citation>
    <scope>NUCLEOTIDE SEQUENCE [LARGE SCALE GENOMIC DNA]</scope>
    <source>
        <strain evidence="7 8">DT12</strain>
    </source>
</reference>
<keyword evidence="5 6" id="KW-0472">Membrane</keyword>
<evidence type="ECO:0000256" key="5">
    <source>
        <dbReference type="ARBA" id="ARBA00023136"/>
    </source>
</evidence>
<accession>A0ABT3WYE8</accession>
<gene>
    <name evidence="7" type="ORF">OS242_06895</name>
</gene>
<dbReference type="RefSeq" id="WP_267150918.1">
    <property type="nucleotide sequence ID" value="NZ_JAPMLT010000002.1"/>
</dbReference>
<dbReference type="PANTHER" id="PTHR30561">
    <property type="entry name" value="SMR FAMILY PROTON-DEPENDENT DRUG EFFLUX TRANSPORTER SUGE"/>
    <property type="match status" value="1"/>
</dbReference>
<keyword evidence="8" id="KW-1185">Reference proteome</keyword>
<keyword evidence="2" id="KW-1003">Cell membrane</keyword>
<keyword evidence="4 6" id="KW-1133">Transmembrane helix</keyword>
<evidence type="ECO:0008006" key="9">
    <source>
        <dbReference type="Google" id="ProtNLM"/>
    </source>
</evidence>
<name>A0ABT3WYE8_9BACL</name>
<dbReference type="PANTHER" id="PTHR30561:SF9">
    <property type="entry name" value="4-AMINO-4-DEOXY-L-ARABINOSE-PHOSPHOUNDECAPRENOL FLIPPASE SUBUNIT ARNF-RELATED"/>
    <property type="match status" value="1"/>
</dbReference>
<comment type="subcellular location">
    <subcellularLocation>
        <location evidence="1">Cell membrane</location>
        <topology evidence="1">Multi-pass membrane protein</topology>
    </subcellularLocation>
</comment>
<dbReference type="InterPro" id="IPR000390">
    <property type="entry name" value="Small_drug/metabolite_transptr"/>
</dbReference>
<feature type="transmembrane region" description="Helical" evidence="6">
    <location>
        <begin position="74"/>
        <end position="94"/>
    </location>
</feature>